<feature type="domain" description="P-type ATPase N-terminal" evidence="15">
    <location>
        <begin position="181"/>
        <end position="233"/>
    </location>
</feature>
<evidence type="ECO:0000256" key="7">
    <source>
        <dbReference type="ARBA" id="ARBA00022842"/>
    </source>
</evidence>
<dbReference type="SFLD" id="SFLDG00002">
    <property type="entry name" value="C1.7:_P-type_atpase_like"/>
    <property type="match status" value="1"/>
</dbReference>
<dbReference type="InterPro" id="IPR032630">
    <property type="entry name" value="P_typ_ATPase_c"/>
</dbReference>
<dbReference type="InterPro" id="IPR023298">
    <property type="entry name" value="ATPase_P-typ_TM_dom_sf"/>
</dbReference>
<dbReference type="SUPFAM" id="SSF81665">
    <property type="entry name" value="Calcium ATPase, transmembrane domain M"/>
    <property type="match status" value="1"/>
</dbReference>
<sequence>MSINHNNRNVDSRLSLGDNDHDDDLDLDLDELDPQTASSFDPSLRHSRSHNSRSDLDLDLDRNIPLKSLRLAGRRGYRRTATDRYQDDDDLEALVGDDNHGHSTPETPTDATPTPLLHSSDFNTSRLSEHPPSAFAKFKSFLTKPFTRRSSSKSPFAPDVDESAEEEHDPLTNRIITVAQRQTAKYPPNAVSNAKYTPVSFLPRTLYNEFSFFFNMYFLLVALSQIIKPLRIGYLSTYIAPLAFVLMITLGKEAMDDIARRRRDTEANSERYNILAFEEAEDGLPVRPLAKKETSKSPKRKKKGRATVVEPTGDYEEQNAEPAQPLMSTMVREVSKPSRDLRVGDILVVTKDRRLPADVIILKSFSTESASATDATSAGATSAAANAKESNTPLIDADTDKALPPPAPLADTTTTDDPSAGGEAFIRTDQLDGETDWKLRLASPLTQDLPVEFYQRLQLTAGKPDKKVNDFLGTLELLPETRKMYDPYIHRDAENDPGESSASAETKSIPLSIDNTAWANTVLASSSTVYAVVVYTGPETRAALSTSPSRSKTGLLELEINSLTKILCILTLALSIVLVALEGFDAQDGQPWYVSVMRFLILFSTIVPISLRVNLDMGKSAYAHLIEHDKGIPETVVRTSTIPEDLGRIEYLLSDKTGTLTQNEMELKKIHVGTVSYANEAMDEVASYIRAAFADLDGLFLPSASNNAGFASGTRSRREIGLRVRDLVLALALAHNVTPTMDEVDGEMHTSYQASSPDEIAIVQWTEDVGLRLLHRDRKTITLQSTANDRIVVRVQILNVFPFTSESKRMGIIVKFLYSDKSSASGSASSDLVFFQKGADTVMTNIVSANDWLDEETANMAREGLRTLVIGRKALSTEQYEAFSRDYANASLSLHDRDTSMAKVVKKYLEHDLELLGVTGVEDKLQHAIKPSLELLRNAGIKIWMLTGDKVETARCVAVSSKLVSRGQYIHTIAGLKRKEAALDALSLLHSRPNAALLIDGESLAIYLTHHREPFISLAVRLPAVIACRCSPDQKAAVAKLIREYTKKRILCIGDGGNDVSMIQAADVGVGIVGKEGRQASLAADFSITQFSHLTKLLVWHGRNSYKRSAKLAQFVIHRGLIISVCQTVFSVASKFTPIALYRDWLLVGYATLYTMAPVFSLVLDRDVDEDLANLYPELYKELTLGRSLSYRTFFVWVGISLYQGIVIQGGSQLLVTDFESGATVSVDDPSKLTDADKGFMRMVSVSFTALIINELVMVAAEITTWHPIMIITLLGTSGIYFASLPFLGGYFDLHYIVTLDFVWRTAAVAAAALVPVYAGKLIRRAVRPPSYRKVRGV</sequence>
<feature type="compositionally biased region" description="Low complexity" evidence="14">
    <location>
        <begin position="104"/>
        <end position="115"/>
    </location>
</feature>
<evidence type="ECO:0000256" key="9">
    <source>
        <dbReference type="ARBA" id="ARBA00022989"/>
    </source>
</evidence>
<feature type="transmembrane region" description="Helical" evidence="13">
    <location>
        <begin position="1302"/>
        <end position="1323"/>
    </location>
</feature>
<keyword evidence="18" id="KW-1185">Reference proteome</keyword>
<dbReference type="PROSITE" id="PS00154">
    <property type="entry name" value="ATPASE_E1_E2"/>
    <property type="match status" value="1"/>
</dbReference>
<feature type="compositionally biased region" description="Low complexity" evidence="14">
    <location>
        <begin position="381"/>
        <end position="392"/>
    </location>
</feature>
<dbReference type="InterPro" id="IPR023299">
    <property type="entry name" value="ATPase_P-typ_cyto_dom_N"/>
</dbReference>
<evidence type="ECO:0000256" key="14">
    <source>
        <dbReference type="SAM" id="MobiDB-lite"/>
    </source>
</evidence>
<dbReference type="SUPFAM" id="SSF56784">
    <property type="entry name" value="HAD-like"/>
    <property type="match status" value="1"/>
</dbReference>
<dbReference type="Gene3D" id="3.40.1110.10">
    <property type="entry name" value="Calcium-transporting ATPase, cytoplasmic domain N"/>
    <property type="match status" value="1"/>
</dbReference>
<comment type="catalytic activity">
    <reaction evidence="12">
        <text>a 1,2-diacyl-sn-glycero-3-phosphoethanolamine(out) + ATP + H2O = a 1,2-diacyl-sn-glycero-3-phosphoethanolamine(in) + ADP + phosphate + H(+)</text>
        <dbReference type="Rhea" id="RHEA:66132"/>
        <dbReference type="ChEBI" id="CHEBI:15377"/>
        <dbReference type="ChEBI" id="CHEBI:15378"/>
        <dbReference type="ChEBI" id="CHEBI:30616"/>
        <dbReference type="ChEBI" id="CHEBI:43474"/>
        <dbReference type="ChEBI" id="CHEBI:64612"/>
        <dbReference type="ChEBI" id="CHEBI:456216"/>
    </reaction>
    <physiologicalReaction direction="left-to-right" evidence="12">
        <dbReference type="Rhea" id="RHEA:66133"/>
    </physiologicalReaction>
</comment>
<feature type="transmembrane region" description="Helical" evidence="13">
    <location>
        <begin position="233"/>
        <end position="251"/>
    </location>
</feature>
<feature type="transmembrane region" description="Helical" evidence="13">
    <location>
        <begin position="1239"/>
        <end position="1257"/>
    </location>
</feature>
<keyword evidence="9 13" id="KW-1133">Transmembrane helix</keyword>
<evidence type="ECO:0000256" key="2">
    <source>
        <dbReference type="ARBA" id="ARBA00008109"/>
    </source>
</evidence>
<dbReference type="Pfam" id="PF13246">
    <property type="entry name" value="Cation_ATPase"/>
    <property type="match status" value="1"/>
</dbReference>
<dbReference type="PANTHER" id="PTHR24092:SF5">
    <property type="entry name" value="PHOSPHOLIPID-TRANSPORTING ATPASE"/>
    <property type="match status" value="1"/>
</dbReference>
<dbReference type="InterPro" id="IPR023214">
    <property type="entry name" value="HAD_sf"/>
</dbReference>
<feature type="transmembrane region" description="Helical" evidence="13">
    <location>
        <begin position="1269"/>
        <end position="1290"/>
    </location>
</feature>
<feature type="region of interest" description="Disordered" evidence="14">
    <location>
        <begin position="25"/>
        <end position="57"/>
    </location>
</feature>
<dbReference type="NCBIfam" id="TIGR01652">
    <property type="entry name" value="ATPase-Plipid"/>
    <property type="match status" value="1"/>
</dbReference>
<evidence type="ECO:0000313" key="17">
    <source>
        <dbReference type="EMBL" id="KAL1306609.1"/>
    </source>
</evidence>
<feature type="compositionally biased region" description="Acidic residues" evidence="14">
    <location>
        <begin position="159"/>
        <end position="168"/>
    </location>
</feature>
<dbReference type="PANTHER" id="PTHR24092">
    <property type="entry name" value="PROBABLE PHOSPHOLIPID-TRANSPORTING ATPASE"/>
    <property type="match status" value="1"/>
</dbReference>
<dbReference type="SFLD" id="SFLDS00003">
    <property type="entry name" value="Haloacid_Dehalogenase"/>
    <property type="match status" value="1"/>
</dbReference>
<dbReference type="PRINTS" id="PR00119">
    <property type="entry name" value="CATATPASE"/>
</dbReference>
<dbReference type="GeneID" id="95978990"/>
<dbReference type="InterPro" id="IPR006539">
    <property type="entry name" value="P-type_ATPase_IV"/>
</dbReference>
<evidence type="ECO:0000256" key="5">
    <source>
        <dbReference type="ARBA" id="ARBA00022741"/>
    </source>
</evidence>
<feature type="transmembrane region" description="Helical" evidence="13">
    <location>
        <begin position="210"/>
        <end position="227"/>
    </location>
</feature>
<evidence type="ECO:0000256" key="6">
    <source>
        <dbReference type="ARBA" id="ARBA00022840"/>
    </source>
</evidence>
<dbReference type="SFLD" id="SFLDF00027">
    <property type="entry name" value="p-type_atpase"/>
    <property type="match status" value="1"/>
</dbReference>
<organism evidence="17 18">
    <name type="scientific">Neodothiora populina</name>
    <dbReference type="NCBI Taxonomy" id="2781224"/>
    <lineage>
        <taxon>Eukaryota</taxon>
        <taxon>Fungi</taxon>
        <taxon>Dikarya</taxon>
        <taxon>Ascomycota</taxon>
        <taxon>Pezizomycotina</taxon>
        <taxon>Dothideomycetes</taxon>
        <taxon>Dothideomycetidae</taxon>
        <taxon>Dothideales</taxon>
        <taxon>Dothioraceae</taxon>
        <taxon>Neodothiora</taxon>
    </lineage>
</organism>
<keyword evidence="3 13" id="KW-0812">Transmembrane</keyword>
<dbReference type="RefSeq" id="XP_069202881.1">
    <property type="nucleotide sequence ID" value="XM_069345052.1"/>
</dbReference>
<dbReference type="Gene3D" id="3.40.50.1000">
    <property type="entry name" value="HAD superfamily/HAD-like"/>
    <property type="match status" value="1"/>
</dbReference>
<feature type="region of interest" description="Disordered" evidence="14">
    <location>
        <begin position="76"/>
        <end position="128"/>
    </location>
</feature>
<evidence type="ECO:0000313" key="18">
    <source>
        <dbReference type="Proteomes" id="UP001562354"/>
    </source>
</evidence>
<keyword evidence="5 13" id="KW-0547">Nucleotide-binding</keyword>
<dbReference type="SUPFAM" id="SSF81660">
    <property type="entry name" value="Metal cation-transporting ATPase, ATP-binding domain N"/>
    <property type="match status" value="1"/>
</dbReference>
<dbReference type="Pfam" id="PF16209">
    <property type="entry name" value="PhoLip_ATPase_N"/>
    <property type="match status" value="1"/>
</dbReference>
<evidence type="ECO:0000256" key="11">
    <source>
        <dbReference type="ARBA" id="ARBA00034036"/>
    </source>
</evidence>
<keyword evidence="10 13" id="KW-0472">Membrane</keyword>
<comment type="subcellular location">
    <subcellularLocation>
        <location evidence="1 13">Membrane</location>
        <topology evidence="1 13">Multi-pass membrane protein</topology>
    </subcellularLocation>
</comment>
<comment type="caution">
    <text evidence="17">The sequence shown here is derived from an EMBL/GenBank/DDBJ whole genome shotgun (WGS) entry which is preliminary data.</text>
</comment>
<name>A0ABR3PKE7_9PEZI</name>
<evidence type="ECO:0000259" key="16">
    <source>
        <dbReference type="Pfam" id="PF16212"/>
    </source>
</evidence>
<feature type="region of interest" description="Disordered" evidence="14">
    <location>
        <begin position="287"/>
        <end position="327"/>
    </location>
</feature>
<dbReference type="InterPro" id="IPR036412">
    <property type="entry name" value="HAD-like_sf"/>
</dbReference>
<proteinExistence type="inferred from homology"/>
<dbReference type="Proteomes" id="UP001562354">
    <property type="component" value="Unassembled WGS sequence"/>
</dbReference>
<feature type="transmembrane region" description="Helical" evidence="13">
    <location>
        <begin position="1189"/>
        <end position="1208"/>
    </location>
</feature>
<dbReference type="InterPro" id="IPR032631">
    <property type="entry name" value="P-type_ATPase_N"/>
</dbReference>
<evidence type="ECO:0000256" key="1">
    <source>
        <dbReference type="ARBA" id="ARBA00004141"/>
    </source>
</evidence>
<feature type="transmembrane region" description="Helical" evidence="13">
    <location>
        <begin position="1145"/>
        <end position="1164"/>
    </location>
</feature>
<dbReference type="Pfam" id="PF16212">
    <property type="entry name" value="PhoLip_ATPase_C"/>
    <property type="match status" value="1"/>
</dbReference>
<keyword evidence="7 13" id="KW-0460">Magnesium</keyword>
<dbReference type="NCBIfam" id="TIGR01494">
    <property type="entry name" value="ATPase_P-type"/>
    <property type="match status" value="2"/>
</dbReference>
<keyword evidence="6 13" id="KW-0067">ATP-binding</keyword>
<comment type="similarity">
    <text evidence="2 13">Belongs to the cation transport ATPase (P-type) (TC 3.A.3) family. Type IV subfamily.</text>
</comment>
<keyword evidence="8 13" id="KW-1278">Translocase</keyword>
<comment type="catalytic activity">
    <reaction evidence="11 13">
        <text>ATP + H2O + phospholipidSide 1 = ADP + phosphate + phospholipidSide 2.</text>
        <dbReference type="EC" id="7.6.2.1"/>
    </reaction>
</comment>
<keyword evidence="4" id="KW-0479">Metal-binding</keyword>
<evidence type="ECO:0000256" key="4">
    <source>
        <dbReference type="ARBA" id="ARBA00022723"/>
    </source>
</evidence>
<dbReference type="InterPro" id="IPR001757">
    <property type="entry name" value="P_typ_ATPase"/>
</dbReference>
<evidence type="ECO:0000256" key="12">
    <source>
        <dbReference type="ARBA" id="ARBA00049128"/>
    </source>
</evidence>
<feature type="compositionally biased region" description="Low complexity" evidence="14">
    <location>
        <begin position="409"/>
        <end position="420"/>
    </location>
</feature>
<dbReference type="InterPro" id="IPR018303">
    <property type="entry name" value="ATPase_P-typ_P_site"/>
</dbReference>
<evidence type="ECO:0000259" key="15">
    <source>
        <dbReference type="Pfam" id="PF16209"/>
    </source>
</evidence>
<gene>
    <name evidence="17" type="ORF">AAFC00_005291</name>
</gene>
<feature type="region of interest" description="Disordered" evidence="14">
    <location>
        <begin position="381"/>
        <end position="424"/>
    </location>
</feature>
<dbReference type="SUPFAM" id="SSF81653">
    <property type="entry name" value="Calcium ATPase, transduction domain A"/>
    <property type="match status" value="1"/>
</dbReference>
<evidence type="ECO:0000256" key="8">
    <source>
        <dbReference type="ARBA" id="ARBA00022967"/>
    </source>
</evidence>
<dbReference type="InterPro" id="IPR044492">
    <property type="entry name" value="P_typ_ATPase_HD_dom"/>
</dbReference>
<evidence type="ECO:0000256" key="10">
    <source>
        <dbReference type="ARBA" id="ARBA00023136"/>
    </source>
</evidence>
<dbReference type="InterPro" id="IPR008250">
    <property type="entry name" value="ATPase_P-typ_transduc_dom_A_sf"/>
</dbReference>
<reference evidence="17 18" key="1">
    <citation type="submission" date="2024-07" db="EMBL/GenBank/DDBJ databases">
        <title>Draft sequence of the Neodothiora populina.</title>
        <authorList>
            <person name="Drown D.D."/>
            <person name="Schuette U.S."/>
            <person name="Buechlein A.B."/>
            <person name="Rusch D.R."/>
            <person name="Winton L.W."/>
            <person name="Adams G.A."/>
        </authorList>
    </citation>
    <scope>NUCLEOTIDE SEQUENCE [LARGE SCALE GENOMIC DNA]</scope>
    <source>
        <strain evidence="17 18">CPC 39397</strain>
    </source>
</reference>
<evidence type="ECO:0000256" key="3">
    <source>
        <dbReference type="ARBA" id="ARBA00022692"/>
    </source>
</evidence>
<dbReference type="Gene3D" id="2.70.150.10">
    <property type="entry name" value="Calcium-transporting ATPase, cytoplasmic transduction domain A"/>
    <property type="match status" value="1"/>
</dbReference>
<dbReference type="EMBL" id="JBFMKM010000004">
    <property type="protein sequence ID" value="KAL1306609.1"/>
    <property type="molecule type" value="Genomic_DNA"/>
</dbReference>
<evidence type="ECO:0000256" key="13">
    <source>
        <dbReference type="RuleBase" id="RU362033"/>
    </source>
</evidence>
<feature type="domain" description="P-type ATPase C-terminal" evidence="16">
    <location>
        <begin position="1082"/>
        <end position="1329"/>
    </location>
</feature>
<feature type="region of interest" description="Disordered" evidence="14">
    <location>
        <begin position="147"/>
        <end position="168"/>
    </location>
</feature>
<protein>
    <recommendedName>
        <fullName evidence="13">Phospholipid-transporting ATPase</fullName>
        <ecNumber evidence="13">7.6.2.1</ecNumber>
    </recommendedName>
</protein>
<dbReference type="EC" id="7.6.2.1" evidence="13"/>
<accession>A0ABR3PKE7</accession>